<organism evidence="1 2">
    <name type="scientific">Vararia minispora EC-137</name>
    <dbReference type="NCBI Taxonomy" id="1314806"/>
    <lineage>
        <taxon>Eukaryota</taxon>
        <taxon>Fungi</taxon>
        <taxon>Dikarya</taxon>
        <taxon>Basidiomycota</taxon>
        <taxon>Agaricomycotina</taxon>
        <taxon>Agaricomycetes</taxon>
        <taxon>Russulales</taxon>
        <taxon>Lachnocladiaceae</taxon>
        <taxon>Vararia</taxon>
    </lineage>
</organism>
<sequence>MGKIRKKTSKRGTTHRRKQIQNKVRESRKKAKKEAKSPQWKSKKPKDPGIPNSFPYKDQILAEIAEERRKDKRVAKAQAKTHTGNDEDVSGPENDDKRQAQENSFDAVATLHHATTSTPNEACSKTAAAAMGAENVPLLQNPDWPHLQAVLKDADACIEILDARDPFACRLVQVEKLLADTGKKLLFVLNKIDSCPRETVAAWAAHLRRDYPTALFRSASAFLPVVHDSVAQKGKGKAPVTDAWGVEAIQEILGQWAQEKGDMPLKVAVIGWINTGKSSFINSLLGCATLPIYVPSSSSADSTTTTTYAVGLSLVCGAHTVTLIDTPGLSPSSSTSSSTSFATRTPESEAQRAADALIRSRGRLDRIHDPLPALSHIVSRFEALEDIMLFYNLPAFAQNDPDAFLAALARAQGLIRKKGVLDKTGAARVVLRDWTTGKLPRVAVPPSPGEPAVTDMELLARLKTRAEMRKGSGFIRLAARPVDDRTVGLSAPWVLPDACGDEDEGEEGVEYNVDEESYSEEDDHEDDQDEDVDGDEVSTLPPLSSKRKAALVPSRPVKKVAFDLPAKGGVSKPVTTPKKNDKPGLAKKKMQPPKRAVNAPKKTKGTNAASPTDDDAYSFSAYFR</sequence>
<name>A0ACB8QUY8_9AGAM</name>
<gene>
    <name evidence="1" type="ORF">K488DRAFT_76479</name>
</gene>
<comment type="caution">
    <text evidence="1">The sequence shown here is derived from an EMBL/GenBank/DDBJ whole genome shotgun (WGS) entry which is preliminary data.</text>
</comment>
<reference evidence="1" key="2">
    <citation type="journal article" date="2022" name="New Phytol.">
        <title>Evolutionary transition to the ectomycorrhizal habit in the genomes of a hyperdiverse lineage of mushroom-forming fungi.</title>
        <authorList>
            <person name="Looney B."/>
            <person name="Miyauchi S."/>
            <person name="Morin E."/>
            <person name="Drula E."/>
            <person name="Courty P.E."/>
            <person name="Kohler A."/>
            <person name="Kuo A."/>
            <person name="LaButti K."/>
            <person name="Pangilinan J."/>
            <person name="Lipzen A."/>
            <person name="Riley R."/>
            <person name="Andreopoulos W."/>
            <person name="He G."/>
            <person name="Johnson J."/>
            <person name="Nolan M."/>
            <person name="Tritt A."/>
            <person name="Barry K.W."/>
            <person name="Grigoriev I.V."/>
            <person name="Nagy L.G."/>
            <person name="Hibbett D."/>
            <person name="Henrissat B."/>
            <person name="Matheny P.B."/>
            <person name="Labbe J."/>
            <person name="Martin F.M."/>
        </authorList>
    </citation>
    <scope>NUCLEOTIDE SEQUENCE</scope>
    <source>
        <strain evidence="1">EC-137</strain>
    </source>
</reference>
<keyword evidence="2" id="KW-1185">Reference proteome</keyword>
<dbReference type="EMBL" id="MU273481">
    <property type="protein sequence ID" value="KAI0035639.1"/>
    <property type="molecule type" value="Genomic_DNA"/>
</dbReference>
<dbReference type="Proteomes" id="UP000814128">
    <property type="component" value="Unassembled WGS sequence"/>
</dbReference>
<evidence type="ECO:0000313" key="2">
    <source>
        <dbReference type="Proteomes" id="UP000814128"/>
    </source>
</evidence>
<proteinExistence type="predicted"/>
<evidence type="ECO:0000313" key="1">
    <source>
        <dbReference type="EMBL" id="KAI0035639.1"/>
    </source>
</evidence>
<accession>A0ACB8QUY8</accession>
<reference evidence="1" key="1">
    <citation type="submission" date="2021-02" db="EMBL/GenBank/DDBJ databases">
        <authorList>
            <consortium name="DOE Joint Genome Institute"/>
            <person name="Ahrendt S."/>
            <person name="Looney B.P."/>
            <person name="Miyauchi S."/>
            <person name="Morin E."/>
            <person name="Drula E."/>
            <person name="Courty P.E."/>
            <person name="Chicoki N."/>
            <person name="Fauchery L."/>
            <person name="Kohler A."/>
            <person name="Kuo A."/>
            <person name="Labutti K."/>
            <person name="Pangilinan J."/>
            <person name="Lipzen A."/>
            <person name="Riley R."/>
            <person name="Andreopoulos W."/>
            <person name="He G."/>
            <person name="Johnson J."/>
            <person name="Barry K.W."/>
            <person name="Grigoriev I.V."/>
            <person name="Nagy L."/>
            <person name="Hibbett D."/>
            <person name="Henrissat B."/>
            <person name="Matheny P.B."/>
            <person name="Labbe J."/>
            <person name="Martin F."/>
        </authorList>
    </citation>
    <scope>NUCLEOTIDE SEQUENCE</scope>
    <source>
        <strain evidence="1">EC-137</strain>
    </source>
</reference>
<protein>
    <submittedName>
        <fullName evidence="1">P-loop containing nucleoside triphosphate hydrolase protein</fullName>
    </submittedName>
</protein>
<keyword evidence="1" id="KW-0378">Hydrolase</keyword>